<keyword evidence="5" id="KW-0227">DNA damage</keyword>
<evidence type="ECO:0000256" key="14">
    <source>
        <dbReference type="SAM" id="MobiDB-lite"/>
    </source>
</evidence>
<evidence type="ECO:0000259" key="15">
    <source>
        <dbReference type="Pfam" id="PF00005"/>
    </source>
</evidence>
<protein>
    <recommendedName>
        <fullName evidence="12">UvrABC system protein A</fullName>
    </recommendedName>
    <alternativeName>
        <fullName evidence="13">Excinuclease ABC subunit A</fullName>
    </alternativeName>
</protein>
<sequence>MNPSRKSTFAGGLGYLALGQPLSTLSGGERQRLKLAVELASPSDFYVVDEPTAGLHRQDVGRLLGLLDQLVAKGSTVVVVVVEHDLDVIAQADWVIDMGPGVPERPAATSCSPGCPGTSWSTGPR</sequence>
<keyword evidence="9" id="KW-0238">DNA-binding</keyword>
<evidence type="ECO:0000256" key="8">
    <source>
        <dbReference type="ARBA" id="ARBA00022881"/>
    </source>
</evidence>
<evidence type="ECO:0000256" key="13">
    <source>
        <dbReference type="ARBA" id="ARBA00042156"/>
    </source>
</evidence>
<accession>A0ABQ2WBK3</accession>
<keyword evidence="8" id="KW-0267">Excision nuclease</keyword>
<evidence type="ECO:0000313" key="17">
    <source>
        <dbReference type="Proteomes" id="UP000660675"/>
    </source>
</evidence>
<evidence type="ECO:0000256" key="10">
    <source>
        <dbReference type="ARBA" id="ARBA00023204"/>
    </source>
</evidence>
<comment type="subcellular location">
    <subcellularLocation>
        <location evidence="1">Cytoplasm</location>
    </subcellularLocation>
</comment>
<feature type="domain" description="ABC transporter" evidence="15">
    <location>
        <begin position="20"/>
        <end position="53"/>
    </location>
</feature>
<evidence type="ECO:0000313" key="16">
    <source>
        <dbReference type="EMBL" id="GGV97046.1"/>
    </source>
</evidence>
<dbReference type="Gene3D" id="3.40.50.300">
    <property type="entry name" value="P-loop containing nucleotide triphosphate hydrolases"/>
    <property type="match status" value="1"/>
</dbReference>
<dbReference type="SUPFAM" id="SSF52540">
    <property type="entry name" value="P-loop containing nucleoside triphosphate hydrolases"/>
    <property type="match status" value="1"/>
</dbReference>
<evidence type="ECO:0000256" key="5">
    <source>
        <dbReference type="ARBA" id="ARBA00022763"/>
    </source>
</evidence>
<keyword evidence="6" id="KW-0228">DNA excision</keyword>
<dbReference type="Pfam" id="PF00005">
    <property type="entry name" value="ABC_tran"/>
    <property type="match status" value="1"/>
</dbReference>
<reference evidence="17" key="1">
    <citation type="journal article" date="2019" name="Int. J. Syst. Evol. Microbiol.">
        <title>The Global Catalogue of Microorganisms (GCM) 10K type strain sequencing project: providing services to taxonomists for standard genome sequencing and annotation.</title>
        <authorList>
            <consortium name="The Broad Institute Genomics Platform"/>
            <consortium name="The Broad Institute Genome Sequencing Center for Infectious Disease"/>
            <person name="Wu L."/>
            <person name="Ma J."/>
        </authorList>
    </citation>
    <scope>NUCLEOTIDE SEQUENCE [LARGE SCALE GENOMIC DNA]</scope>
    <source>
        <strain evidence="17">JCM 4376</strain>
    </source>
</reference>
<keyword evidence="7" id="KW-0067">ATP-binding</keyword>
<keyword evidence="4" id="KW-0547">Nucleotide-binding</keyword>
<organism evidence="16 17">
    <name type="scientific">Streptomyces gelaticus</name>
    <dbReference type="NCBI Taxonomy" id="285446"/>
    <lineage>
        <taxon>Bacteria</taxon>
        <taxon>Bacillati</taxon>
        <taxon>Actinomycetota</taxon>
        <taxon>Actinomycetes</taxon>
        <taxon>Kitasatosporales</taxon>
        <taxon>Streptomycetaceae</taxon>
        <taxon>Streptomyces</taxon>
    </lineage>
</organism>
<evidence type="ECO:0000256" key="6">
    <source>
        <dbReference type="ARBA" id="ARBA00022769"/>
    </source>
</evidence>
<keyword evidence="17" id="KW-1185">Reference proteome</keyword>
<evidence type="ECO:0000256" key="12">
    <source>
        <dbReference type="ARBA" id="ARBA00039316"/>
    </source>
</evidence>
<comment type="similarity">
    <text evidence="11">Belongs to the ABC transporter superfamily. UvrA family.</text>
</comment>
<evidence type="ECO:0000256" key="9">
    <source>
        <dbReference type="ARBA" id="ARBA00023125"/>
    </source>
</evidence>
<feature type="region of interest" description="Disordered" evidence="14">
    <location>
        <begin position="104"/>
        <end position="125"/>
    </location>
</feature>
<evidence type="ECO:0000256" key="4">
    <source>
        <dbReference type="ARBA" id="ARBA00022741"/>
    </source>
</evidence>
<keyword evidence="2" id="KW-0963">Cytoplasm</keyword>
<proteinExistence type="inferred from homology"/>
<keyword evidence="10" id="KW-0234">DNA repair</keyword>
<dbReference type="InterPro" id="IPR027417">
    <property type="entry name" value="P-loop_NTPase"/>
</dbReference>
<dbReference type="PANTHER" id="PTHR43152:SF3">
    <property type="entry name" value="UVRABC SYSTEM PROTEIN A"/>
    <property type="match status" value="1"/>
</dbReference>
<dbReference type="Proteomes" id="UP000660675">
    <property type="component" value="Unassembled WGS sequence"/>
</dbReference>
<evidence type="ECO:0000256" key="11">
    <source>
        <dbReference type="ARBA" id="ARBA00038000"/>
    </source>
</evidence>
<name>A0ABQ2WBK3_9ACTN</name>
<evidence type="ECO:0000256" key="1">
    <source>
        <dbReference type="ARBA" id="ARBA00004496"/>
    </source>
</evidence>
<dbReference type="Gene3D" id="1.20.1580.10">
    <property type="entry name" value="ABC transporter ATPase like domain"/>
    <property type="match status" value="1"/>
</dbReference>
<evidence type="ECO:0000256" key="2">
    <source>
        <dbReference type="ARBA" id="ARBA00022490"/>
    </source>
</evidence>
<dbReference type="PANTHER" id="PTHR43152">
    <property type="entry name" value="UVRABC SYSTEM PROTEIN A"/>
    <property type="match status" value="1"/>
</dbReference>
<keyword evidence="3" id="KW-0677">Repeat</keyword>
<evidence type="ECO:0000256" key="7">
    <source>
        <dbReference type="ARBA" id="ARBA00022840"/>
    </source>
</evidence>
<dbReference type="InterPro" id="IPR003439">
    <property type="entry name" value="ABC_transporter-like_ATP-bd"/>
</dbReference>
<gene>
    <name evidence="16" type="ORF">GCM10015535_67580</name>
</gene>
<dbReference type="EMBL" id="BMTF01000044">
    <property type="protein sequence ID" value="GGV97046.1"/>
    <property type="molecule type" value="Genomic_DNA"/>
</dbReference>
<comment type="caution">
    <text evidence="16">The sequence shown here is derived from an EMBL/GenBank/DDBJ whole genome shotgun (WGS) entry which is preliminary data.</text>
</comment>
<evidence type="ECO:0000256" key="3">
    <source>
        <dbReference type="ARBA" id="ARBA00022737"/>
    </source>
</evidence>